<dbReference type="AlphaFoldDB" id="A0A835V6A1"/>
<organism evidence="3 4">
    <name type="scientific">Vanilla planifolia</name>
    <name type="common">Vanilla</name>
    <dbReference type="NCBI Taxonomy" id="51239"/>
    <lineage>
        <taxon>Eukaryota</taxon>
        <taxon>Viridiplantae</taxon>
        <taxon>Streptophyta</taxon>
        <taxon>Embryophyta</taxon>
        <taxon>Tracheophyta</taxon>
        <taxon>Spermatophyta</taxon>
        <taxon>Magnoliopsida</taxon>
        <taxon>Liliopsida</taxon>
        <taxon>Asparagales</taxon>
        <taxon>Orchidaceae</taxon>
        <taxon>Vanilloideae</taxon>
        <taxon>Vanilleae</taxon>
        <taxon>Vanilla</taxon>
    </lineage>
</organism>
<evidence type="ECO:0000256" key="2">
    <source>
        <dbReference type="SAM" id="Phobius"/>
    </source>
</evidence>
<comment type="caution">
    <text evidence="3">The sequence shown here is derived from an EMBL/GenBank/DDBJ whole genome shotgun (WGS) entry which is preliminary data.</text>
</comment>
<protein>
    <submittedName>
        <fullName evidence="3">Uncharacterized protein</fullName>
    </submittedName>
</protein>
<proteinExistence type="predicted"/>
<dbReference type="Proteomes" id="UP000636800">
    <property type="component" value="Unassembled WGS sequence"/>
</dbReference>
<dbReference type="OrthoDB" id="1935496at2759"/>
<reference evidence="3 4" key="1">
    <citation type="journal article" date="2020" name="Nat. Food">
        <title>A phased Vanilla planifolia genome enables genetic improvement of flavour and production.</title>
        <authorList>
            <person name="Hasing T."/>
            <person name="Tang H."/>
            <person name="Brym M."/>
            <person name="Khazi F."/>
            <person name="Huang T."/>
            <person name="Chambers A.H."/>
        </authorList>
    </citation>
    <scope>NUCLEOTIDE SEQUENCE [LARGE SCALE GENOMIC DNA]</scope>
    <source>
        <tissue evidence="3">Leaf</tissue>
    </source>
</reference>
<gene>
    <name evidence="3" type="ORF">HPP92_009399</name>
</gene>
<keyword evidence="2" id="KW-0472">Membrane</keyword>
<sequence length="286" mass="31661">MTSLLNWVKANSDGSLNDNRLLAVVGDIVQDQSGRLLSAVGVQVFTLCIDGTDDVYNVMVFVRRKLDNRIHDMGCRPSILFMDWLPIALNGLRHPSSLSIFPLLNWHALSESKEMKAETNIARDSILTTGPALMLVSLTSKEAEKSTRKRRVGRSAGRSFFPSLYRTELLCCKPTSSAMYPFLFSFLVFAGFLCTIAGARLAPFPATVRLLELEEQAEMVERPTSTLPGLLSPESSPDSARRVPTHRSKLEFATAEFIAAGFVAAVVVAVFVYIWVTRKRNAENSK</sequence>
<feature type="transmembrane region" description="Helical" evidence="2">
    <location>
        <begin position="182"/>
        <end position="202"/>
    </location>
</feature>
<feature type="region of interest" description="Disordered" evidence="1">
    <location>
        <begin position="222"/>
        <end position="243"/>
    </location>
</feature>
<keyword evidence="4" id="KW-1185">Reference proteome</keyword>
<keyword evidence="2" id="KW-1133">Transmembrane helix</keyword>
<feature type="compositionally biased region" description="Polar residues" evidence="1">
    <location>
        <begin position="223"/>
        <end position="238"/>
    </location>
</feature>
<dbReference type="EMBL" id="JADCNL010000004">
    <property type="protein sequence ID" value="KAG0485320.1"/>
    <property type="molecule type" value="Genomic_DNA"/>
</dbReference>
<name>A0A835V6A1_VANPL</name>
<feature type="transmembrane region" description="Helical" evidence="2">
    <location>
        <begin position="257"/>
        <end position="276"/>
    </location>
</feature>
<evidence type="ECO:0000313" key="3">
    <source>
        <dbReference type="EMBL" id="KAG0485320.1"/>
    </source>
</evidence>
<keyword evidence="2" id="KW-0812">Transmembrane</keyword>
<accession>A0A835V6A1</accession>
<evidence type="ECO:0000256" key="1">
    <source>
        <dbReference type="SAM" id="MobiDB-lite"/>
    </source>
</evidence>
<evidence type="ECO:0000313" key="4">
    <source>
        <dbReference type="Proteomes" id="UP000636800"/>
    </source>
</evidence>